<accession>A0A072VKY2</accession>
<evidence type="ECO:0000313" key="2">
    <source>
        <dbReference type="EnsemblPlants" id="KEH42679"/>
    </source>
</evidence>
<dbReference type="EMBL" id="CM001217">
    <property type="protein sequence ID" value="KEH42679.1"/>
    <property type="molecule type" value="Genomic_DNA"/>
</dbReference>
<protein>
    <submittedName>
        <fullName evidence="1 2">Uncharacterized protein</fullName>
    </submittedName>
</protein>
<reference evidence="2" key="3">
    <citation type="submission" date="2015-04" db="UniProtKB">
        <authorList>
            <consortium name="EnsemblPlants"/>
        </authorList>
    </citation>
    <scope>IDENTIFICATION</scope>
    <source>
        <strain evidence="2">cv. Jemalong A17</strain>
    </source>
</reference>
<dbReference type="Proteomes" id="UP000002051">
    <property type="component" value="Unassembled WGS sequence"/>
</dbReference>
<name>A0A072VKY2_MEDTR</name>
<keyword evidence="3" id="KW-1185">Reference proteome</keyword>
<dbReference type="AlphaFoldDB" id="A0A072VKY2"/>
<organism evidence="1 3">
    <name type="scientific">Medicago truncatula</name>
    <name type="common">Barrel medic</name>
    <name type="synonym">Medicago tribuloides</name>
    <dbReference type="NCBI Taxonomy" id="3880"/>
    <lineage>
        <taxon>Eukaryota</taxon>
        <taxon>Viridiplantae</taxon>
        <taxon>Streptophyta</taxon>
        <taxon>Embryophyta</taxon>
        <taxon>Tracheophyta</taxon>
        <taxon>Spermatophyta</taxon>
        <taxon>Magnoliopsida</taxon>
        <taxon>eudicotyledons</taxon>
        <taxon>Gunneridae</taxon>
        <taxon>Pentapetalae</taxon>
        <taxon>rosids</taxon>
        <taxon>fabids</taxon>
        <taxon>Fabales</taxon>
        <taxon>Fabaceae</taxon>
        <taxon>Papilionoideae</taxon>
        <taxon>50 kb inversion clade</taxon>
        <taxon>NPAAA clade</taxon>
        <taxon>Hologalegina</taxon>
        <taxon>IRL clade</taxon>
        <taxon>Trifolieae</taxon>
        <taxon>Medicago</taxon>
    </lineage>
</organism>
<evidence type="ECO:0000313" key="3">
    <source>
        <dbReference type="Proteomes" id="UP000002051"/>
    </source>
</evidence>
<gene>
    <name evidence="1" type="ordered locus">MTR_1g073630</name>
</gene>
<evidence type="ECO:0000313" key="1">
    <source>
        <dbReference type="EMBL" id="KEH42679.1"/>
    </source>
</evidence>
<dbReference type="EnsemblPlants" id="KEH42679">
    <property type="protein sequence ID" value="KEH42679"/>
    <property type="gene ID" value="MTR_1g073630"/>
</dbReference>
<sequence length="100" mass="10713">MEVKLTGGGGKREGGVSSLSLCYAPHGKYDAANGTPSTVAIYPTYCSNSHVTVIKRPRLTLSSFSSTLCPRGGFGGMLFNQASYWDFKSLDWAIVLSETL</sequence>
<dbReference type="HOGENOM" id="CLU_2310190_0_0_1"/>
<reference evidence="1 3" key="2">
    <citation type="journal article" date="2014" name="BMC Genomics">
        <title>An improved genome release (version Mt4.0) for the model legume Medicago truncatula.</title>
        <authorList>
            <person name="Tang H."/>
            <person name="Krishnakumar V."/>
            <person name="Bidwell S."/>
            <person name="Rosen B."/>
            <person name="Chan A."/>
            <person name="Zhou S."/>
            <person name="Gentzbittel L."/>
            <person name="Childs K.L."/>
            <person name="Yandell M."/>
            <person name="Gundlach H."/>
            <person name="Mayer K.F."/>
            <person name="Schwartz D.C."/>
            <person name="Town C.D."/>
        </authorList>
    </citation>
    <scope>GENOME REANNOTATION</scope>
    <source>
        <strain evidence="1">A17</strain>
        <strain evidence="2 3">cv. Jemalong A17</strain>
    </source>
</reference>
<reference evidence="1 3" key="1">
    <citation type="journal article" date="2011" name="Nature">
        <title>The Medicago genome provides insight into the evolution of rhizobial symbioses.</title>
        <authorList>
            <person name="Young N.D."/>
            <person name="Debelle F."/>
            <person name="Oldroyd G.E."/>
            <person name="Geurts R."/>
            <person name="Cannon S.B."/>
            <person name="Udvardi M.K."/>
            <person name="Benedito V.A."/>
            <person name="Mayer K.F."/>
            <person name="Gouzy J."/>
            <person name="Schoof H."/>
            <person name="Van de Peer Y."/>
            <person name="Proost S."/>
            <person name="Cook D.R."/>
            <person name="Meyers B.C."/>
            <person name="Spannagl M."/>
            <person name="Cheung F."/>
            <person name="De Mita S."/>
            <person name="Krishnakumar V."/>
            <person name="Gundlach H."/>
            <person name="Zhou S."/>
            <person name="Mudge J."/>
            <person name="Bharti A.K."/>
            <person name="Murray J.D."/>
            <person name="Naoumkina M.A."/>
            <person name="Rosen B."/>
            <person name="Silverstein K.A."/>
            <person name="Tang H."/>
            <person name="Rombauts S."/>
            <person name="Zhao P.X."/>
            <person name="Zhou P."/>
            <person name="Barbe V."/>
            <person name="Bardou P."/>
            <person name="Bechner M."/>
            <person name="Bellec A."/>
            <person name="Berger A."/>
            <person name="Berges H."/>
            <person name="Bidwell S."/>
            <person name="Bisseling T."/>
            <person name="Choisne N."/>
            <person name="Couloux A."/>
            <person name="Denny R."/>
            <person name="Deshpande S."/>
            <person name="Dai X."/>
            <person name="Doyle J.J."/>
            <person name="Dudez A.M."/>
            <person name="Farmer A.D."/>
            <person name="Fouteau S."/>
            <person name="Franken C."/>
            <person name="Gibelin C."/>
            <person name="Gish J."/>
            <person name="Goldstein S."/>
            <person name="Gonzalez A.J."/>
            <person name="Green P.J."/>
            <person name="Hallab A."/>
            <person name="Hartog M."/>
            <person name="Hua A."/>
            <person name="Humphray S.J."/>
            <person name="Jeong D.H."/>
            <person name="Jing Y."/>
            <person name="Jocker A."/>
            <person name="Kenton S.M."/>
            <person name="Kim D.J."/>
            <person name="Klee K."/>
            <person name="Lai H."/>
            <person name="Lang C."/>
            <person name="Lin S."/>
            <person name="Macmil S.L."/>
            <person name="Magdelenat G."/>
            <person name="Matthews L."/>
            <person name="McCorrison J."/>
            <person name="Monaghan E.L."/>
            <person name="Mun J.H."/>
            <person name="Najar F.Z."/>
            <person name="Nicholson C."/>
            <person name="Noirot C."/>
            <person name="O'Bleness M."/>
            <person name="Paule C.R."/>
            <person name="Poulain J."/>
            <person name="Prion F."/>
            <person name="Qin B."/>
            <person name="Qu C."/>
            <person name="Retzel E.F."/>
            <person name="Riddle C."/>
            <person name="Sallet E."/>
            <person name="Samain S."/>
            <person name="Samson N."/>
            <person name="Sanders I."/>
            <person name="Saurat O."/>
            <person name="Scarpelli C."/>
            <person name="Schiex T."/>
            <person name="Segurens B."/>
            <person name="Severin A.J."/>
            <person name="Sherrier D.J."/>
            <person name="Shi R."/>
            <person name="Sims S."/>
            <person name="Singer S.R."/>
            <person name="Sinharoy S."/>
            <person name="Sterck L."/>
            <person name="Viollet A."/>
            <person name="Wang B.B."/>
            <person name="Wang K."/>
            <person name="Wang M."/>
            <person name="Wang X."/>
            <person name="Warfsmann J."/>
            <person name="Weissenbach J."/>
            <person name="White D.D."/>
            <person name="White J.D."/>
            <person name="Wiley G.B."/>
            <person name="Wincker P."/>
            <person name="Xing Y."/>
            <person name="Yang L."/>
            <person name="Yao Z."/>
            <person name="Ying F."/>
            <person name="Zhai J."/>
            <person name="Zhou L."/>
            <person name="Zuber A."/>
            <person name="Denarie J."/>
            <person name="Dixon R.A."/>
            <person name="May G.D."/>
            <person name="Schwartz D.C."/>
            <person name="Rogers J."/>
            <person name="Quetier F."/>
            <person name="Town C.D."/>
            <person name="Roe B.A."/>
        </authorList>
    </citation>
    <scope>NUCLEOTIDE SEQUENCE [LARGE SCALE GENOMIC DNA]</scope>
    <source>
        <strain evidence="1">A17</strain>
        <strain evidence="2 3">cv. Jemalong A17</strain>
    </source>
</reference>
<proteinExistence type="predicted"/>